<keyword evidence="4" id="KW-0333">Golgi apparatus</keyword>
<keyword evidence="8" id="KW-1185">Reference proteome</keyword>
<evidence type="ECO:0000256" key="3">
    <source>
        <dbReference type="ARBA" id="ARBA00022448"/>
    </source>
</evidence>
<comment type="caution">
    <text evidence="7">The sequence shown here is derived from an EMBL/GenBank/DDBJ whole genome shotgun (WGS) entry which is preliminary data.</text>
</comment>
<organism evidence="7 8">
    <name type="scientific">Ladona fulva</name>
    <name type="common">Scarce chaser dragonfly</name>
    <name type="synonym">Libellula fulva</name>
    <dbReference type="NCBI Taxonomy" id="123851"/>
    <lineage>
        <taxon>Eukaryota</taxon>
        <taxon>Metazoa</taxon>
        <taxon>Ecdysozoa</taxon>
        <taxon>Arthropoda</taxon>
        <taxon>Hexapoda</taxon>
        <taxon>Insecta</taxon>
        <taxon>Pterygota</taxon>
        <taxon>Palaeoptera</taxon>
        <taxon>Odonata</taxon>
        <taxon>Epiprocta</taxon>
        <taxon>Anisoptera</taxon>
        <taxon>Libelluloidea</taxon>
        <taxon>Libellulidae</taxon>
        <taxon>Ladona</taxon>
    </lineage>
</organism>
<dbReference type="InterPro" id="IPR035999">
    <property type="entry name" value="Sec7_dom_sf"/>
</dbReference>
<proteinExistence type="predicted"/>
<dbReference type="CDD" id="cd00171">
    <property type="entry name" value="Sec7"/>
    <property type="match status" value="1"/>
</dbReference>
<dbReference type="InterPro" id="IPR000904">
    <property type="entry name" value="Sec7_dom"/>
</dbReference>
<dbReference type="PROSITE" id="PS50190">
    <property type="entry name" value="SEC7"/>
    <property type="match status" value="1"/>
</dbReference>
<dbReference type="FunFam" id="1.10.1000.11:FF:000007">
    <property type="entry name" value="Golgi-specific brefeldin A-resistance guanine nucleotide exchange factor 1"/>
    <property type="match status" value="1"/>
</dbReference>
<dbReference type="Gene3D" id="1.10.1000.11">
    <property type="entry name" value="Arf Nucleotide-binding Site Opener,domain 2"/>
    <property type="match status" value="1"/>
</dbReference>
<dbReference type="AlphaFoldDB" id="A0A8K0K1M9"/>
<evidence type="ECO:0000259" key="6">
    <source>
        <dbReference type="PROSITE" id="PS50190"/>
    </source>
</evidence>
<evidence type="ECO:0000313" key="8">
    <source>
        <dbReference type="Proteomes" id="UP000792457"/>
    </source>
</evidence>
<dbReference type="EMBL" id="KZ308293">
    <property type="protein sequence ID" value="KAG8226681.1"/>
    <property type="molecule type" value="Genomic_DNA"/>
</dbReference>
<feature type="domain" description="SEC7" evidence="6">
    <location>
        <begin position="510"/>
        <end position="700"/>
    </location>
</feature>
<dbReference type="Pfam" id="PF12783">
    <property type="entry name" value="Sec7-like_HUS"/>
    <property type="match status" value="1"/>
</dbReference>
<name>A0A8K0K1M9_LADFU</name>
<dbReference type="SMART" id="SM00222">
    <property type="entry name" value="Sec7"/>
    <property type="match status" value="1"/>
</dbReference>
<sequence>MKIRTGVMDSSRGKKKTRNAMSSFRGKSPNDTREVEEDEKTFSTDNSDKQDVSVSSSIIERPQLGEDLSLESSDIGDETLVSERASTPVKSDSLKVEHSLKSAEATVIENGVSKHCLKDKEWTAVADKSSLGQSAESYSGMDSTVQCVVIVVEPDSHSDDGTGKEKDYSQEDGDKEDKSELQEASFTTDEQQNSSVENSEPMDSTLNESHSLLSSTVGNLESSVDKINISEVEEAEDSPNYSLHEGEEYINPHGVRFTPYEEGKDDVVPHVPHNIVCVQELFLFLVSLCNPNEKQNTEDNIRVSLKLLIVSLEVGADAVGSYNSLLTLVKGDLCRNIISLLSSERLTNFAADLQLAFLLFESLRSHLKFQMEAYLVRLASLTTNTDSTKIQHEKREVALESLLQFWRIPGFVTELYVNYDCDPYCSNVFEDLTDLLSKNAYPVSGVQNTHLLSLSALLSVVDSIEYNCRCRVESESKPMGFNGDGKRPILGAFHVKGRKFVCENVPTHEEIMAIKHRKELLSSGTEHFNSKPSLGIQVLQENGQLSSPLDPQEVARFFRENPMLDKNKIGEYISNKKNLKVLECFVKSFDFAELRIDEALRLYLETFRLPGEAIPISLVLEQFADHWHSCNGKPFANSDAAFTLAYAVIMLNVDQHNYNAKKQSIPMTAEDFMKNLKGVNGGKDFEKEMLESIYNAIKKEEIVMPAEQTGIVRENYLWKVLLRRGASKEGTFIHTPVGLFDHELFTLIRRPTVAALCLVFDRSDYPMIYELAISGFKKCAMISAHYSMSNDFDSLVISLCKFTTLLSSSESMDMLAASFGESLKAQLAAKSVFGLAHRHGDILRDGWKNVLDCIIQLFKCKLLPKELVE</sequence>
<dbReference type="SUPFAM" id="SSF48425">
    <property type="entry name" value="Sec7 domain"/>
    <property type="match status" value="1"/>
</dbReference>
<dbReference type="GO" id="GO:0005793">
    <property type="term" value="C:endoplasmic reticulum-Golgi intermediate compartment"/>
    <property type="evidence" value="ECO:0007669"/>
    <property type="project" value="UniProtKB-SubCell"/>
</dbReference>
<dbReference type="PANTHER" id="PTHR10663:SF388">
    <property type="entry name" value="GOLGI-SPECIFIC BREFELDIN A-RESISTANCE GUANINE NUCLEOTIDE EXCHANGE FACTOR 1"/>
    <property type="match status" value="1"/>
</dbReference>
<dbReference type="Proteomes" id="UP000792457">
    <property type="component" value="Unassembled WGS sequence"/>
</dbReference>
<reference evidence="7" key="2">
    <citation type="submission" date="2017-10" db="EMBL/GenBank/DDBJ databases">
        <title>Ladona fulva Genome sequencing and assembly.</title>
        <authorList>
            <person name="Murali S."/>
            <person name="Richards S."/>
            <person name="Bandaranaike D."/>
            <person name="Bellair M."/>
            <person name="Blankenburg K."/>
            <person name="Chao H."/>
            <person name="Dinh H."/>
            <person name="Doddapaneni H."/>
            <person name="Dugan-Rocha S."/>
            <person name="Elkadiri S."/>
            <person name="Gnanaolivu R."/>
            <person name="Hernandez B."/>
            <person name="Skinner E."/>
            <person name="Javaid M."/>
            <person name="Lee S."/>
            <person name="Li M."/>
            <person name="Ming W."/>
            <person name="Munidasa M."/>
            <person name="Muniz J."/>
            <person name="Nguyen L."/>
            <person name="Hughes D."/>
            <person name="Osuji N."/>
            <person name="Pu L.-L."/>
            <person name="Puazo M."/>
            <person name="Qu C."/>
            <person name="Quiroz J."/>
            <person name="Raj R."/>
            <person name="Weissenberger G."/>
            <person name="Xin Y."/>
            <person name="Zou X."/>
            <person name="Han Y."/>
            <person name="Worley K."/>
            <person name="Muzny D."/>
            <person name="Gibbs R."/>
        </authorList>
    </citation>
    <scope>NUCLEOTIDE SEQUENCE</scope>
    <source>
        <strain evidence="7">Sampled in the wild</strain>
    </source>
</reference>
<evidence type="ECO:0000256" key="2">
    <source>
        <dbReference type="ARBA" id="ARBA00004399"/>
    </source>
</evidence>
<evidence type="ECO:0000256" key="4">
    <source>
        <dbReference type="ARBA" id="ARBA00023034"/>
    </source>
</evidence>
<dbReference type="InterPro" id="IPR023394">
    <property type="entry name" value="Sec7_C_sf"/>
</dbReference>
<keyword evidence="3" id="KW-0813">Transport</keyword>
<dbReference type="GO" id="GO:0005794">
    <property type="term" value="C:Golgi apparatus"/>
    <property type="evidence" value="ECO:0007669"/>
    <property type="project" value="UniProtKB-SubCell"/>
</dbReference>
<dbReference type="GO" id="GO:0010256">
    <property type="term" value="P:endomembrane system organization"/>
    <property type="evidence" value="ECO:0007669"/>
    <property type="project" value="UniProtKB-ARBA"/>
</dbReference>
<feature type="region of interest" description="Disordered" evidence="5">
    <location>
        <begin position="154"/>
        <end position="217"/>
    </location>
</feature>
<evidence type="ECO:0000256" key="5">
    <source>
        <dbReference type="SAM" id="MobiDB-lite"/>
    </source>
</evidence>
<feature type="region of interest" description="Disordered" evidence="5">
    <location>
        <begin position="1"/>
        <end position="91"/>
    </location>
</feature>
<dbReference type="GO" id="GO:0032012">
    <property type="term" value="P:regulation of ARF protein signal transduction"/>
    <property type="evidence" value="ECO:0007669"/>
    <property type="project" value="InterPro"/>
</dbReference>
<comment type="subcellular location">
    <subcellularLocation>
        <location evidence="2">Endoplasmic reticulum-Golgi intermediate compartment</location>
    </subcellularLocation>
    <subcellularLocation>
        <location evidence="1">Golgi apparatus</location>
        <location evidence="1">cis-Golgi network</location>
    </subcellularLocation>
</comment>
<feature type="compositionally biased region" description="Basic and acidic residues" evidence="5">
    <location>
        <begin position="40"/>
        <end position="51"/>
    </location>
</feature>
<dbReference type="OrthoDB" id="8189857at2759"/>
<reference evidence="7" key="1">
    <citation type="submission" date="2013-04" db="EMBL/GenBank/DDBJ databases">
        <authorList>
            <person name="Qu J."/>
            <person name="Murali S.C."/>
            <person name="Bandaranaike D."/>
            <person name="Bellair M."/>
            <person name="Blankenburg K."/>
            <person name="Chao H."/>
            <person name="Dinh H."/>
            <person name="Doddapaneni H."/>
            <person name="Downs B."/>
            <person name="Dugan-Rocha S."/>
            <person name="Elkadiri S."/>
            <person name="Gnanaolivu R.D."/>
            <person name="Hernandez B."/>
            <person name="Javaid M."/>
            <person name="Jayaseelan J.C."/>
            <person name="Lee S."/>
            <person name="Li M."/>
            <person name="Ming W."/>
            <person name="Munidasa M."/>
            <person name="Muniz J."/>
            <person name="Nguyen L."/>
            <person name="Ongeri F."/>
            <person name="Osuji N."/>
            <person name="Pu L.-L."/>
            <person name="Puazo M."/>
            <person name="Qu C."/>
            <person name="Quiroz J."/>
            <person name="Raj R."/>
            <person name="Weissenberger G."/>
            <person name="Xin Y."/>
            <person name="Zou X."/>
            <person name="Han Y."/>
            <person name="Richards S."/>
            <person name="Worley K."/>
            <person name="Muzny D."/>
            <person name="Gibbs R."/>
        </authorList>
    </citation>
    <scope>NUCLEOTIDE SEQUENCE</scope>
    <source>
        <strain evidence="7">Sampled in the wild</strain>
    </source>
</reference>
<dbReference type="GO" id="GO:0005085">
    <property type="term" value="F:guanyl-nucleotide exchange factor activity"/>
    <property type="evidence" value="ECO:0007669"/>
    <property type="project" value="InterPro"/>
</dbReference>
<dbReference type="Pfam" id="PF01369">
    <property type="entry name" value="Sec7"/>
    <property type="match status" value="1"/>
</dbReference>
<accession>A0A8K0K1M9</accession>
<feature type="compositionally biased region" description="Basic and acidic residues" evidence="5">
    <location>
        <begin position="154"/>
        <end position="169"/>
    </location>
</feature>
<dbReference type="InterPro" id="IPR032691">
    <property type="entry name" value="Mon2/Sec7/BIG1-like_HUS"/>
</dbReference>
<protein>
    <recommendedName>
        <fullName evidence="6">SEC7 domain-containing protein</fullName>
    </recommendedName>
</protein>
<dbReference type="Gene3D" id="1.10.220.20">
    <property type="match status" value="1"/>
</dbReference>
<dbReference type="PANTHER" id="PTHR10663">
    <property type="entry name" value="GUANYL-NUCLEOTIDE EXCHANGE FACTOR"/>
    <property type="match status" value="1"/>
</dbReference>
<feature type="compositionally biased region" description="Polar residues" evidence="5">
    <location>
        <begin position="182"/>
        <end position="217"/>
    </location>
</feature>
<feature type="non-terminal residue" evidence="7">
    <location>
        <position position="869"/>
    </location>
</feature>
<gene>
    <name evidence="7" type="ORF">J437_LFUL005495</name>
</gene>
<dbReference type="GO" id="GO:0016197">
    <property type="term" value="P:endosomal transport"/>
    <property type="evidence" value="ECO:0007669"/>
    <property type="project" value="UniProtKB-ARBA"/>
</dbReference>
<evidence type="ECO:0000313" key="7">
    <source>
        <dbReference type="EMBL" id="KAG8226681.1"/>
    </source>
</evidence>
<evidence type="ECO:0000256" key="1">
    <source>
        <dbReference type="ARBA" id="ARBA00004222"/>
    </source>
</evidence>